<evidence type="ECO:0000313" key="3">
    <source>
        <dbReference type="EMBL" id="ORC83507.1"/>
    </source>
</evidence>
<gene>
    <name evidence="3" type="ORF">TM35_000671130</name>
</gene>
<feature type="non-terminal residue" evidence="3">
    <location>
        <position position="317"/>
    </location>
</feature>
<keyword evidence="2" id="KW-0732">Signal</keyword>
<dbReference type="VEuPathDB" id="TriTrypDB:TM35_000671130"/>
<dbReference type="EMBL" id="NBCO01000067">
    <property type="protein sequence ID" value="ORC83507.1"/>
    <property type="molecule type" value="Genomic_DNA"/>
</dbReference>
<feature type="compositionally biased region" description="Basic and acidic residues" evidence="1">
    <location>
        <begin position="140"/>
        <end position="149"/>
    </location>
</feature>
<evidence type="ECO:0008006" key="5">
    <source>
        <dbReference type="Google" id="ProtNLM"/>
    </source>
</evidence>
<feature type="compositionally biased region" description="Basic and acidic residues" evidence="1">
    <location>
        <begin position="104"/>
        <end position="126"/>
    </location>
</feature>
<feature type="signal peptide" evidence="2">
    <location>
        <begin position="1"/>
        <end position="24"/>
    </location>
</feature>
<organism evidence="3 4">
    <name type="scientific">Trypanosoma theileri</name>
    <dbReference type="NCBI Taxonomy" id="67003"/>
    <lineage>
        <taxon>Eukaryota</taxon>
        <taxon>Discoba</taxon>
        <taxon>Euglenozoa</taxon>
        <taxon>Kinetoplastea</taxon>
        <taxon>Metakinetoplastina</taxon>
        <taxon>Trypanosomatida</taxon>
        <taxon>Trypanosomatidae</taxon>
        <taxon>Trypanosoma</taxon>
    </lineage>
</organism>
<sequence>MVMMRYVLCSLVLVLYCVCGSVLAVEGGVVQVTGAHVGPSALQAGADPGQEELPTITNGECTGDQKEKESCTTQLSEASHQKDDEKRRQETSVTKHTQTTSSLGHDHSSPSDRADPLTEEQRKETEDASINKGTGGPTGRNEETKETENQQKGSGTLPHSTSQEKESTQRIVGENGRQGGNDPASNNGHYQEGHLAQSSSSENSTNGPSSGTPATTTAGHSETTRAGNDTTAAGSEPSNNTEDGGNAETSSNNSASTYSNTSNTANNNEESTTTTTTTTTTTLPPELTNNKKGDADSSSSISSSVWVRVPLLIVVTL</sequence>
<dbReference type="AlphaFoldDB" id="A0A1X0NFR6"/>
<feature type="compositionally biased region" description="Low complexity" evidence="1">
    <location>
        <begin position="198"/>
        <end position="212"/>
    </location>
</feature>
<reference evidence="3 4" key="1">
    <citation type="submission" date="2017-03" db="EMBL/GenBank/DDBJ databases">
        <title>An alternative strategy for trypanosome survival in the mammalian bloodstream revealed through genome and transcriptome analysis of the ubiquitous bovine parasite Trypanosoma (Megatrypanum) theileri.</title>
        <authorList>
            <person name="Kelly S."/>
            <person name="Ivens A."/>
            <person name="Mott A."/>
            <person name="O'Neill E."/>
            <person name="Emms D."/>
            <person name="Macleod O."/>
            <person name="Voorheis P."/>
            <person name="Matthews J."/>
            <person name="Matthews K."/>
            <person name="Carrington M."/>
        </authorList>
    </citation>
    <scope>NUCLEOTIDE SEQUENCE [LARGE SCALE GENOMIC DNA]</scope>
    <source>
        <strain evidence="3">Edinburgh</strain>
    </source>
</reference>
<evidence type="ECO:0000256" key="2">
    <source>
        <dbReference type="SAM" id="SignalP"/>
    </source>
</evidence>
<feature type="compositionally biased region" description="Polar residues" evidence="1">
    <location>
        <begin position="91"/>
        <end position="103"/>
    </location>
</feature>
<dbReference type="Proteomes" id="UP000192257">
    <property type="component" value="Unassembled WGS sequence"/>
</dbReference>
<feature type="compositionally biased region" description="Polar residues" evidence="1">
    <location>
        <begin position="150"/>
        <end position="161"/>
    </location>
</feature>
<protein>
    <recommendedName>
        <fullName evidence="5">Mucin-associated surface protein (MASP)</fullName>
    </recommendedName>
</protein>
<feature type="compositionally biased region" description="Basic and acidic residues" evidence="1">
    <location>
        <begin position="79"/>
        <end position="90"/>
    </location>
</feature>
<feature type="chain" id="PRO_5012394108" description="Mucin-associated surface protein (MASP)" evidence="2">
    <location>
        <begin position="25"/>
        <end position="317"/>
    </location>
</feature>
<feature type="compositionally biased region" description="Low complexity" evidence="1">
    <location>
        <begin position="246"/>
        <end position="282"/>
    </location>
</feature>
<keyword evidence="4" id="KW-1185">Reference proteome</keyword>
<comment type="caution">
    <text evidence="3">The sequence shown here is derived from an EMBL/GenBank/DDBJ whole genome shotgun (WGS) entry which is preliminary data.</text>
</comment>
<name>A0A1X0NFR6_9TRYP</name>
<dbReference type="RefSeq" id="XP_028877573.1">
    <property type="nucleotide sequence ID" value="XM_029031133.1"/>
</dbReference>
<proteinExistence type="predicted"/>
<feature type="compositionally biased region" description="Polar residues" evidence="1">
    <location>
        <begin position="213"/>
        <end position="243"/>
    </location>
</feature>
<dbReference type="GeneID" id="39990913"/>
<evidence type="ECO:0000313" key="4">
    <source>
        <dbReference type="Proteomes" id="UP000192257"/>
    </source>
</evidence>
<feature type="region of interest" description="Disordered" evidence="1">
    <location>
        <begin position="43"/>
        <end position="302"/>
    </location>
</feature>
<accession>A0A1X0NFR6</accession>
<evidence type="ECO:0000256" key="1">
    <source>
        <dbReference type="SAM" id="MobiDB-lite"/>
    </source>
</evidence>